<comment type="similarity">
    <text evidence="1">Belongs to the protease inhibitor I9 family.</text>
</comment>
<gene>
    <name evidence="2" type="ORF">SERLADRAFT_369213</name>
</gene>
<dbReference type="PANTHER" id="PTHR28288">
    <property type="entry name" value="PROTEASE B INHIBITOR 2"/>
    <property type="match status" value="1"/>
</dbReference>
<organism>
    <name type="scientific">Serpula lacrymans var. lacrymans (strain S7.9)</name>
    <name type="common">Dry rot fungus</name>
    <dbReference type="NCBI Taxonomy" id="578457"/>
    <lineage>
        <taxon>Eukaryota</taxon>
        <taxon>Fungi</taxon>
        <taxon>Dikarya</taxon>
        <taxon>Basidiomycota</taxon>
        <taxon>Agaricomycotina</taxon>
        <taxon>Agaricomycetes</taxon>
        <taxon>Agaricomycetidae</taxon>
        <taxon>Boletales</taxon>
        <taxon>Coniophorineae</taxon>
        <taxon>Serpulaceae</taxon>
        <taxon>Serpula</taxon>
    </lineage>
</organism>
<evidence type="ECO:0008006" key="3">
    <source>
        <dbReference type="Google" id="ProtNLM"/>
    </source>
</evidence>
<name>F8NUE5_SERL9</name>
<dbReference type="Proteomes" id="UP000008064">
    <property type="component" value="Unassembled WGS sequence"/>
</dbReference>
<dbReference type="SUPFAM" id="SSF54897">
    <property type="entry name" value="Protease propeptides/inhibitors"/>
    <property type="match status" value="1"/>
</dbReference>
<proteinExistence type="inferred from homology"/>
<dbReference type="AlphaFoldDB" id="F8NUE5"/>
<dbReference type="RefSeq" id="XP_007317979.1">
    <property type="nucleotide sequence ID" value="XM_007317917.1"/>
</dbReference>
<dbReference type="InterPro" id="IPR037045">
    <property type="entry name" value="S8pro/Inhibitor_I9_sf"/>
</dbReference>
<reference evidence="2" key="1">
    <citation type="submission" date="2011-04" db="EMBL/GenBank/DDBJ databases">
        <title>Evolution of plant cell wall degrading machinery underlies the functional diversity of forest fungi.</title>
        <authorList>
            <consortium name="US DOE Joint Genome Institute (JGI-PGF)"/>
            <person name="Eastwood D.C."/>
            <person name="Floudas D."/>
            <person name="Binder M."/>
            <person name="Majcherczyk A."/>
            <person name="Schneider P."/>
            <person name="Aerts A."/>
            <person name="Asiegbu F.O."/>
            <person name="Baker S.E."/>
            <person name="Barry K."/>
            <person name="Bendiksby M."/>
            <person name="Blumentritt M."/>
            <person name="Coutinho P.M."/>
            <person name="Cullen D."/>
            <person name="Cullen D."/>
            <person name="Gathman A."/>
            <person name="Goodell B."/>
            <person name="Henrissat B."/>
            <person name="Ihrmark K."/>
            <person name="Kauserud H."/>
            <person name="Kohler A."/>
            <person name="LaButti K."/>
            <person name="Lapidus A."/>
            <person name="Lavin J.L."/>
            <person name="Lee Y.-H."/>
            <person name="Lindquist E."/>
            <person name="Lilly W."/>
            <person name="Lucas S."/>
            <person name="Morin E."/>
            <person name="Murat C."/>
            <person name="Oguiza J.A."/>
            <person name="Park J."/>
            <person name="Pisabarro A.G."/>
            <person name="Riley R."/>
            <person name="Rosling A."/>
            <person name="Salamov A."/>
            <person name="Schmidt O."/>
            <person name="Schmutz J."/>
            <person name="Skrede I."/>
            <person name="Stenlid J."/>
            <person name="Wiebenga A."/>
            <person name="Xie X."/>
            <person name="Kues U."/>
            <person name="Hibbett D.S."/>
            <person name="Hoffmeister D."/>
            <person name="Hogberg N."/>
            <person name="Martin F."/>
            <person name="Grigoriev I.V."/>
            <person name="Watkinson S.C."/>
        </authorList>
    </citation>
    <scope>NUCLEOTIDE SEQUENCE</scope>
    <source>
        <strain evidence="2">S7.9</strain>
    </source>
</reference>
<dbReference type="EMBL" id="GL945433">
    <property type="protein sequence ID" value="EGO25857.1"/>
    <property type="molecule type" value="Genomic_DNA"/>
</dbReference>
<accession>F8NUE5</accession>
<dbReference type="GeneID" id="18810290"/>
<dbReference type="GO" id="GO:0042144">
    <property type="term" value="P:vacuole fusion, non-autophagic"/>
    <property type="evidence" value="ECO:0007669"/>
    <property type="project" value="TreeGrafter"/>
</dbReference>
<protein>
    <recommendedName>
        <fullName evidence="3">Inhibitor I9 domain-containing protein</fullName>
    </recommendedName>
</protein>
<evidence type="ECO:0000313" key="2">
    <source>
        <dbReference type="EMBL" id="EGO25857.1"/>
    </source>
</evidence>
<dbReference type="HOGENOM" id="CLU_156026_2_2_1"/>
<evidence type="ECO:0000256" key="1">
    <source>
        <dbReference type="ARBA" id="ARBA00038069"/>
    </source>
</evidence>
<dbReference type="InterPro" id="IPR052471">
    <property type="entry name" value="PBI_I9"/>
</dbReference>
<dbReference type="PANTHER" id="PTHR28288:SF2">
    <property type="entry name" value="PROTEASE B INHIBITOR 2"/>
    <property type="match status" value="1"/>
</dbReference>
<dbReference type="KEGG" id="sla:SERLADRAFT_369213"/>
<dbReference type="GO" id="GO:0004866">
    <property type="term" value="F:endopeptidase inhibitor activity"/>
    <property type="evidence" value="ECO:0007669"/>
    <property type="project" value="TreeGrafter"/>
</dbReference>
<sequence>MTTESKYIVLFGEPVTEDQIAQCIKDLESLGGVVLERYTLIKGFSATIPPDHVNDFQSAQGDIIQSIQPDGTVTIQQPNEH</sequence>
<dbReference type="Gene3D" id="3.30.70.80">
    <property type="entry name" value="Peptidase S8 propeptide/proteinase inhibitor I9"/>
    <property type="match status" value="1"/>
</dbReference>
<dbReference type="OrthoDB" id="5518345at2759"/>